<proteinExistence type="predicted"/>
<evidence type="ECO:0000313" key="3">
    <source>
        <dbReference type="Proteomes" id="UP000502699"/>
    </source>
</evidence>
<accession>A0A6G7VBM0</accession>
<dbReference type="AlphaFoldDB" id="A0A6G7VBM0"/>
<sequence>MKRSAQALALLLALAALARAQGDEVLDQIETARKSYEAGQYRPAIDALNFAIAKIQEQMAAHLARLLPEPLPGWKADAPEAQTGGLATMIAGTSLSRRYWRDDGANVVLNILADSPLLSMLTAALSMPLIMQSNPNMKPYAFRGQRGLLEHAPGSQDYTLTLLIGGRLVIEAKGQGLTDPKPLDAYLERLDLDAVRAALTP</sequence>
<reference evidence="3" key="1">
    <citation type="submission" date="2020-01" db="EMBL/GenBank/DDBJ databases">
        <title>Caldichromatium gen. nov., sp. nov., a thermophilic purple sulfur bacterium member of the family Chromatiaceae isolated from Nakabusa hot spring, Japan.</title>
        <authorList>
            <person name="Saini M.K."/>
            <person name="Hanada S."/>
            <person name="Tank M."/>
        </authorList>
    </citation>
    <scope>NUCLEOTIDE SEQUENCE [LARGE SCALE GENOMIC DNA]</scope>
    <source>
        <strain evidence="3">No.7</strain>
    </source>
</reference>
<keyword evidence="1" id="KW-0732">Signal</keyword>
<feature type="signal peptide" evidence="1">
    <location>
        <begin position="1"/>
        <end position="20"/>
    </location>
</feature>
<dbReference type="EMBL" id="CP048029">
    <property type="protein sequence ID" value="QIK37473.1"/>
    <property type="molecule type" value="Genomic_DNA"/>
</dbReference>
<dbReference type="KEGG" id="cjap:GWK36_05195"/>
<protein>
    <submittedName>
        <fullName evidence="2">Uncharacterized protein</fullName>
    </submittedName>
</protein>
<name>A0A6G7VBM0_9GAMM</name>
<organism evidence="2 3">
    <name type="scientific">Caldichromatium japonicum</name>
    <dbReference type="NCBI Taxonomy" id="2699430"/>
    <lineage>
        <taxon>Bacteria</taxon>
        <taxon>Pseudomonadati</taxon>
        <taxon>Pseudomonadota</taxon>
        <taxon>Gammaproteobacteria</taxon>
        <taxon>Chromatiales</taxon>
        <taxon>Chromatiaceae</taxon>
        <taxon>Caldichromatium</taxon>
    </lineage>
</organism>
<evidence type="ECO:0000313" key="2">
    <source>
        <dbReference type="EMBL" id="QIK37473.1"/>
    </source>
</evidence>
<gene>
    <name evidence="2" type="ORF">GWK36_05195</name>
</gene>
<dbReference type="RefSeq" id="WP_166270240.1">
    <property type="nucleotide sequence ID" value="NZ_CP048029.1"/>
</dbReference>
<feature type="chain" id="PRO_5026011540" evidence="1">
    <location>
        <begin position="21"/>
        <end position="201"/>
    </location>
</feature>
<dbReference type="Proteomes" id="UP000502699">
    <property type="component" value="Chromosome"/>
</dbReference>
<evidence type="ECO:0000256" key="1">
    <source>
        <dbReference type="SAM" id="SignalP"/>
    </source>
</evidence>
<keyword evidence="3" id="KW-1185">Reference proteome</keyword>